<reference evidence="3 4" key="1">
    <citation type="submission" date="2019-02" db="EMBL/GenBank/DDBJ databases">
        <title>Deep-cultivation of Planctomycetes and their phenomic and genomic characterization uncovers novel biology.</title>
        <authorList>
            <person name="Wiegand S."/>
            <person name="Jogler M."/>
            <person name="Boedeker C."/>
            <person name="Pinto D."/>
            <person name="Vollmers J."/>
            <person name="Rivas-Marin E."/>
            <person name="Kohn T."/>
            <person name="Peeters S.H."/>
            <person name="Heuer A."/>
            <person name="Rast P."/>
            <person name="Oberbeckmann S."/>
            <person name="Bunk B."/>
            <person name="Jeske O."/>
            <person name="Meyerdierks A."/>
            <person name="Storesund J.E."/>
            <person name="Kallscheuer N."/>
            <person name="Luecker S."/>
            <person name="Lage O.M."/>
            <person name="Pohl T."/>
            <person name="Merkel B.J."/>
            <person name="Hornburger P."/>
            <person name="Mueller R.-W."/>
            <person name="Bruemmer F."/>
            <person name="Labrenz M."/>
            <person name="Spormann A.M."/>
            <person name="Op Den Camp H."/>
            <person name="Overmann J."/>
            <person name="Amann R."/>
            <person name="Jetten M.S.M."/>
            <person name="Mascher T."/>
            <person name="Medema M.H."/>
            <person name="Devos D.P."/>
            <person name="Kaster A.-K."/>
            <person name="Ovreas L."/>
            <person name="Rohde M."/>
            <person name="Galperin M.Y."/>
            <person name="Jogler C."/>
        </authorList>
    </citation>
    <scope>NUCLEOTIDE SEQUENCE [LARGE SCALE GENOMIC DNA]</scope>
    <source>
        <strain evidence="3 4">Enr8</strain>
    </source>
</reference>
<dbReference type="InterPro" id="IPR015834">
    <property type="entry name" value="UCP016642"/>
</dbReference>
<dbReference type="PIRSF" id="PIRSF016642">
    <property type="entry name" value="UCP016642"/>
    <property type="match status" value="1"/>
</dbReference>
<dbReference type="Proteomes" id="UP000318878">
    <property type="component" value="Unassembled WGS sequence"/>
</dbReference>
<evidence type="ECO:0000313" key="4">
    <source>
        <dbReference type="Proteomes" id="UP000318878"/>
    </source>
</evidence>
<gene>
    <name evidence="3" type="ORF">Enr8_17870</name>
</gene>
<dbReference type="Gene3D" id="3.40.50.880">
    <property type="match status" value="1"/>
</dbReference>
<feature type="chain" id="PRO_5022660389" description="Biotin-protein ligase N-terminal domain-containing protein" evidence="1">
    <location>
        <begin position="29"/>
        <end position="266"/>
    </location>
</feature>
<dbReference type="Pfam" id="PF09825">
    <property type="entry name" value="BPL_N"/>
    <property type="match status" value="2"/>
</dbReference>
<dbReference type="SUPFAM" id="SSF52317">
    <property type="entry name" value="Class I glutamine amidotransferase-like"/>
    <property type="match status" value="1"/>
</dbReference>
<keyword evidence="1" id="KW-0732">Signal</keyword>
<protein>
    <recommendedName>
        <fullName evidence="2">Biotin-protein ligase N-terminal domain-containing protein</fullName>
    </recommendedName>
</protein>
<evidence type="ECO:0000313" key="3">
    <source>
        <dbReference type="EMBL" id="TWT34379.1"/>
    </source>
</evidence>
<evidence type="ECO:0000259" key="2">
    <source>
        <dbReference type="Pfam" id="PF09825"/>
    </source>
</evidence>
<dbReference type="OrthoDB" id="8333609at2"/>
<dbReference type="AlphaFoldDB" id="A0A5C5V950"/>
<dbReference type="RefSeq" id="WP_146430583.1">
    <property type="nucleotide sequence ID" value="NZ_SJPF01000002.1"/>
</dbReference>
<keyword evidence="4" id="KW-1185">Reference proteome</keyword>
<feature type="signal peptide" evidence="1">
    <location>
        <begin position="1"/>
        <end position="28"/>
    </location>
</feature>
<evidence type="ECO:0000256" key="1">
    <source>
        <dbReference type="SAM" id="SignalP"/>
    </source>
</evidence>
<accession>A0A5C5V950</accession>
<organism evidence="3 4">
    <name type="scientific">Blastopirellula retiformator</name>
    <dbReference type="NCBI Taxonomy" id="2527970"/>
    <lineage>
        <taxon>Bacteria</taxon>
        <taxon>Pseudomonadati</taxon>
        <taxon>Planctomycetota</taxon>
        <taxon>Planctomycetia</taxon>
        <taxon>Pirellulales</taxon>
        <taxon>Pirellulaceae</taxon>
        <taxon>Blastopirellula</taxon>
    </lineage>
</organism>
<dbReference type="InterPro" id="IPR019197">
    <property type="entry name" value="Biotin-prot_ligase_N"/>
</dbReference>
<feature type="domain" description="Biotin-protein ligase N-terminal" evidence="2">
    <location>
        <begin position="88"/>
        <end position="149"/>
    </location>
</feature>
<dbReference type="EMBL" id="SJPF01000002">
    <property type="protein sequence ID" value="TWT34379.1"/>
    <property type="molecule type" value="Genomic_DNA"/>
</dbReference>
<dbReference type="InterPro" id="IPR029062">
    <property type="entry name" value="Class_I_gatase-like"/>
</dbReference>
<feature type="domain" description="Biotin-protein ligase N-terminal" evidence="2">
    <location>
        <begin position="158"/>
        <end position="247"/>
    </location>
</feature>
<comment type="caution">
    <text evidence="3">The sequence shown here is derived from an EMBL/GenBank/DDBJ whole genome shotgun (WGS) entry which is preliminary data.</text>
</comment>
<name>A0A5C5V950_9BACT</name>
<proteinExistence type="predicted"/>
<sequence length="266" mass="28349" precursor="true">MTDRFLQRLSLRLVVGLALLMAAAPAIAQAEKKGAASTDLIRVALYSHADVESKTSGPSNLQRFLSPENGFETAIVSPEDIRGGVLKNFDVLIMPGGMGSSQAKHLEESGCETVKNFVREGGGYVGICAGSYLASSHYTWSLGIINAKVWDRAHWARGTGKVSLGLTSAGQEVLQSEKAKLDCYYGQGPLLVPHNSPDLPGYEVLATYETEIAKKGAPEGAMVGTHAIVRTTYGGGRVMCFSPHPEKPGGPNAIMMEGIRWVGSNR</sequence>